<evidence type="ECO:0000259" key="3">
    <source>
        <dbReference type="SMART" id="SM00824"/>
    </source>
</evidence>
<keyword evidence="2" id="KW-0378">Hydrolase</keyword>
<reference evidence="4 5" key="1">
    <citation type="submission" date="2016-10" db="EMBL/GenBank/DDBJ databases">
        <authorList>
            <person name="Varghese N."/>
            <person name="Submissions S."/>
        </authorList>
    </citation>
    <scope>NUCLEOTIDE SEQUENCE [LARGE SCALE GENOMIC DNA]</scope>
    <source>
        <strain evidence="4 5">PDC82</strain>
    </source>
</reference>
<dbReference type="Pfam" id="PF00975">
    <property type="entry name" value="Thioesterase"/>
    <property type="match status" value="1"/>
</dbReference>
<dbReference type="GO" id="GO:0008610">
    <property type="term" value="P:lipid biosynthetic process"/>
    <property type="evidence" value="ECO:0007669"/>
    <property type="project" value="TreeGrafter"/>
</dbReference>
<comment type="caution">
    <text evidence="4">The sequence shown here is derived from an EMBL/GenBank/DDBJ whole genome shotgun (WGS) entry which is preliminary data.</text>
</comment>
<sequence length="248" mass="27455">MTLRPRLICLPPAGAGPSLFRSWVQNSESIFDVVPVALPGREAHFTKPLPHDIQSLADHVANEITGLLQAPYALFGYSMGAVVAYELLRHLSLRRLPLPDAFYILGSNAPDRVLEGREPIHSMTSEDFHQSLVEIGGTPDEILRDREAMALFEPVLRNDFRICETYEFTPPHLPVTFPVHVFVADADHLVSWNAAGAWENCIGQDITMHGIEGSHMLAPQAFAHFIGKLGQLWQTDQVQACAVSTRTA</sequence>
<dbReference type="SUPFAM" id="SSF53474">
    <property type="entry name" value="alpha/beta-Hydrolases"/>
    <property type="match status" value="1"/>
</dbReference>
<dbReference type="EMBL" id="FNEW01000002">
    <property type="protein sequence ID" value="SDJ78615.1"/>
    <property type="molecule type" value="Genomic_DNA"/>
</dbReference>
<gene>
    <name evidence="4" type="ORF">SAMN05428983_2816</name>
</gene>
<feature type="domain" description="Thioesterase TesA-like" evidence="3">
    <location>
        <begin position="8"/>
        <end position="226"/>
    </location>
</feature>
<evidence type="ECO:0000256" key="2">
    <source>
        <dbReference type="ARBA" id="ARBA00022801"/>
    </source>
</evidence>
<dbReference type="PANTHER" id="PTHR11487:SF0">
    <property type="entry name" value="S-ACYL FATTY ACID SYNTHASE THIOESTERASE, MEDIUM CHAIN"/>
    <property type="match status" value="1"/>
</dbReference>
<dbReference type="InterPro" id="IPR001031">
    <property type="entry name" value="Thioesterase"/>
</dbReference>
<dbReference type="InterPro" id="IPR029058">
    <property type="entry name" value="AB_hydrolase_fold"/>
</dbReference>
<dbReference type="Gene3D" id="3.40.50.1820">
    <property type="entry name" value="alpha/beta hydrolase"/>
    <property type="match status" value="1"/>
</dbReference>
<comment type="similarity">
    <text evidence="1">Belongs to the thioesterase family.</text>
</comment>
<protein>
    <submittedName>
        <fullName evidence="4">Surfactin synthase thioesterase subunit</fullName>
    </submittedName>
</protein>
<accession>A0A7Z7BNC7</accession>
<name>A0A7Z7BNC7_9HYPH</name>
<dbReference type="SMART" id="SM00824">
    <property type="entry name" value="PKS_TE"/>
    <property type="match status" value="1"/>
</dbReference>
<dbReference type="InterPro" id="IPR012223">
    <property type="entry name" value="TEII"/>
</dbReference>
<dbReference type="RefSeq" id="WP_080813702.1">
    <property type="nucleotide sequence ID" value="NZ_CP033035.1"/>
</dbReference>
<evidence type="ECO:0000313" key="5">
    <source>
        <dbReference type="Proteomes" id="UP000198917"/>
    </source>
</evidence>
<dbReference type="GO" id="GO:0016787">
    <property type="term" value="F:hydrolase activity"/>
    <property type="evidence" value="ECO:0007669"/>
    <property type="project" value="UniProtKB-KW"/>
</dbReference>
<evidence type="ECO:0000313" key="4">
    <source>
        <dbReference type="EMBL" id="SDJ78615.1"/>
    </source>
</evidence>
<evidence type="ECO:0000256" key="1">
    <source>
        <dbReference type="ARBA" id="ARBA00007169"/>
    </source>
</evidence>
<dbReference type="PANTHER" id="PTHR11487">
    <property type="entry name" value="THIOESTERASE"/>
    <property type="match status" value="1"/>
</dbReference>
<dbReference type="Proteomes" id="UP000198917">
    <property type="component" value="Unassembled WGS sequence"/>
</dbReference>
<dbReference type="InterPro" id="IPR020802">
    <property type="entry name" value="TesA-like"/>
</dbReference>
<organism evidence="4 5">
    <name type="scientific">Agrobacterium fabrum</name>
    <dbReference type="NCBI Taxonomy" id="1176649"/>
    <lineage>
        <taxon>Bacteria</taxon>
        <taxon>Pseudomonadati</taxon>
        <taxon>Pseudomonadota</taxon>
        <taxon>Alphaproteobacteria</taxon>
        <taxon>Hyphomicrobiales</taxon>
        <taxon>Rhizobiaceae</taxon>
        <taxon>Rhizobium/Agrobacterium group</taxon>
        <taxon>Agrobacterium</taxon>
        <taxon>Agrobacterium tumefaciens complex</taxon>
    </lineage>
</organism>
<dbReference type="AlphaFoldDB" id="A0A7Z7BNC7"/>
<proteinExistence type="inferred from homology"/>